<dbReference type="Gene3D" id="3.50.50.60">
    <property type="entry name" value="FAD/NAD(P)-binding domain"/>
    <property type="match status" value="1"/>
</dbReference>
<dbReference type="PANTHER" id="PTHR42923">
    <property type="entry name" value="PROTOPORPHYRINOGEN OXIDASE"/>
    <property type="match status" value="1"/>
</dbReference>
<dbReference type="SUPFAM" id="SSF51905">
    <property type="entry name" value="FAD/NAD(P)-binding domain"/>
    <property type="match status" value="1"/>
</dbReference>
<proteinExistence type="predicted"/>
<evidence type="ECO:0000313" key="1">
    <source>
        <dbReference type="EMBL" id="GJM60915.1"/>
    </source>
</evidence>
<keyword evidence="2" id="KW-1185">Reference proteome</keyword>
<protein>
    <submittedName>
        <fullName evidence="1">Amino oxidase</fullName>
    </submittedName>
</protein>
<dbReference type="Pfam" id="PF13450">
    <property type="entry name" value="NAD_binding_8"/>
    <property type="match status" value="1"/>
</dbReference>
<evidence type="ECO:0000313" key="2">
    <source>
        <dbReference type="Proteomes" id="UP001310022"/>
    </source>
</evidence>
<organism evidence="1 2">
    <name type="scientific">Persicobacter diffluens</name>
    <dbReference type="NCBI Taxonomy" id="981"/>
    <lineage>
        <taxon>Bacteria</taxon>
        <taxon>Pseudomonadati</taxon>
        <taxon>Bacteroidota</taxon>
        <taxon>Cytophagia</taxon>
        <taxon>Cytophagales</taxon>
        <taxon>Persicobacteraceae</taxon>
        <taxon>Persicobacter</taxon>
    </lineage>
</organism>
<dbReference type="RefSeq" id="WP_338236564.1">
    <property type="nucleotide sequence ID" value="NZ_BQKE01000001.1"/>
</dbReference>
<sequence length="507" mass="57950">MKRRQFLKISSTGLLAAPLWQWACQHKNQPLPFPVHLRSEDQAGHFLRFGLPDWPQKATETTTTLIVGGGMAGLSTACHLEDQDFLLLEMSDRLGGTASAENHQGQWMAQGAHYDVAYPAYYGEEVLSFLKSMNIIDFDPLARTYRFTDREHIVPFSAEGQYLQNGERGGNLIADHWERHQFQKMMAPFEGKMPMPARLIKKEFHYLNDITFKSFLDEHYAFSNETLLALSYAMRDDYGAGIEEVSALAGIHYFTCRPYGSMDAEIFSPGEGNYYFIKKMKERLPQERIQCQQMVVNIQEVKDGFETTVVDMTAQSLRKIRSANLVFAAPKFQLSRLFPKYAAPFIGQEYSPWLVINFVLKQPLEKNRAVWQNEWIQENSPLLGMVNSKVHQNENQQILSLYHNYQMEEREELLKIKESPEHLIRFGIKAVEALTSENIQKNTAAAYIHFMGHAMPLPKPGYLFKALNLPQNLAFAGVDCFRLPLLFEAMDSGIQAAQKLSKPSLSL</sequence>
<reference evidence="1 2" key="1">
    <citation type="submission" date="2021-12" db="EMBL/GenBank/DDBJ databases">
        <title>Genome sequencing of bacteria with rrn-lacking chromosome and rrn-plasmid.</title>
        <authorList>
            <person name="Anda M."/>
            <person name="Iwasaki W."/>
        </authorList>
    </citation>
    <scope>NUCLEOTIDE SEQUENCE [LARGE SCALE GENOMIC DNA]</scope>
    <source>
        <strain evidence="1 2">NBRC 15940</strain>
    </source>
</reference>
<dbReference type="EMBL" id="BQKE01000001">
    <property type="protein sequence ID" value="GJM60915.1"/>
    <property type="molecule type" value="Genomic_DNA"/>
</dbReference>
<dbReference type="Gene3D" id="3.90.660.10">
    <property type="match status" value="1"/>
</dbReference>
<dbReference type="InterPro" id="IPR050464">
    <property type="entry name" value="Zeta_carotene_desat/Oxidored"/>
</dbReference>
<name>A0AAN4VY29_9BACT</name>
<dbReference type="Proteomes" id="UP001310022">
    <property type="component" value="Unassembled WGS sequence"/>
</dbReference>
<dbReference type="Gene3D" id="1.10.405.10">
    <property type="entry name" value="Guanine Nucleotide Dissociation Inhibitor, domain 1"/>
    <property type="match status" value="1"/>
</dbReference>
<dbReference type="GO" id="GO:0016491">
    <property type="term" value="F:oxidoreductase activity"/>
    <property type="evidence" value="ECO:0007669"/>
    <property type="project" value="TreeGrafter"/>
</dbReference>
<dbReference type="InterPro" id="IPR036188">
    <property type="entry name" value="FAD/NAD-bd_sf"/>
</dbReference>
<comment type="caution">
    <text evidence="1">The sequence shown here is derived from an EMBL/GenBank/DDBJ whole genome shotgun (WGS) entry which is preliminary data.</text>
</comment>
<dbReference type="AlphaFoldDB" id="A0AAN4VY29"/>
<gene>
    <name evidence="1" type="ORF">PEDI_14670</name>
</gene>
<accession>A0AAN4VY29</accession>